<keyword evidence="2" id="KW-1133">Transmembrane helix</keyword>
<dbReference type="eggNOG" id="arCOG08183">
    <property type="taxonomic scope" value="Archaea"/>
</dbReference>
<evidence type="ECO:0000256" key="2">
    <source>
        <dbReference type="SAM" id="Phobius"/>
    </source>
</evidence>
<feature type="region of interest" description="Disordered" evidence="1">
    <location>
        <begin position="70"/>
        <end position="94"/>
    </location>
</feature>
<evidence type="ECO:0000313" key="3">
    <source>
        <dbReference type="EMBL" id="ADB62126.1"/>
    </source>
</evidence>
<reference evidence="3 4" key="1">
    <citation type="journal article" date="2010" name="Stand. Genomic Sci.">
        <title>Complete genome sequence of Haloterrigena turkmenica type strain (4k).</title>
        <authorList>
            <person name="Saunders E."/>
            <person name="Tindall B.J."/>
            <person name="Fahnrich R."/>
            <person name="Lapidus A."/>
            <person name="Copeland A."/>
            <person name="Del Rio T.G."/>
            <person name="Lucas S."/>
            <person name="Chen F."/>
            <person name="Tice H."/>
            <person name="Cheng J.F."/>
            <person name="Han C."/>
            <person name="Detter J.C."/>
            <person name="Bruce D."/>
            <person name="Goodwin L."/>
            <person name="Chain P."/>
            <person name="Pitluck S."/>
            <person name="Pati A."/>
            <person name="Ivanova N."/>
            <person name="Mavromatis K."/>
            <person name="Chen A."/>
            <person name="Palaniappan K."/>
            <person name="Land M."/>
            <person name="Hauser L."/>
            <person name="Chang Y.J."/>
            <person name="Jeffries C.D."/>
            <person name="Brettin T."/>
            <person name="Rohde M."/>
            <person name="Goker M."/>
            <person name="Bristow J."/>
            <person name="Eisen J.A."/>
            <person name="Markowitz V."/>
            <person name="Hugenholtz P."/>
            <person name="Klenk H.P."/>
            <person name="Kyrpides N.C."/>
        </authorList>
    </citation>
    <scope>NUCLEOTIDE SEQUENCE [LARGE SCALE GENOMIC DNA]</scope>
    <source>
        <strain evidence="4">ATCC 51198 / DSM 5511 / JCM 9101 / NCIMB 13204 / VKM B-1734 / 4k</strain>
    </source>
</reference>
<dbReference type="OrthoDB" id="157531at2157"/>
<gene>
    <name evidence="3" type="ordered locus">Htur_3262</name>
</gene>
<dbReference type="AlphaFoldDB" id="D2RZT7"/>
<evidence type="ECO:0000256" key="1">
    <source>
        <dbReference type="SAM" id="MobiDB-lite"/>
    </source>
</evidence>
<dbReference type="HOGENOM" id="CLU_170067_0_0_2"/>
<feature type="transmembrane region" description="Helical" evidence="2">
    <location>
        <begin position="33"/>
        <end position="49"/>
    </location>
</feature>
<dbReference type="KEGG" id="htu:Htur_3262"/>
<keyword evidence="2" id="KW-0472">Membrane</keyword>
<dbReference type="STRING" id="543526.Htur_3262"/>
<dbReference type="InterPro" id="IPR055955">
    <property type="entry name" value="DUF7533"/>
</dbReference>
<keyword evidence="4" id="KW-1185">Reference proteome</keyword>
<dbReference type="RefSeq" id="WP_012944384.1">
    <property type="nucleotide sequence ID" value="NC_013743.1"/>
</dbReference>
<name>D2RZT7_HALTV</name>
<dbReference type="GeneID" id="8743882"/>
<sequence length="94" mass="9977">MAGIIDTIKLAGTLVFALPAAMAGIQFLIDGKTLVGAILVTLAVLLVVIQHHMTTPSDLPELAAKRVVGSVVSEPESEDEDRDIVDVTPEDERK</sequence>
<proteinExistence type="predicted"/>
<dbReference type="Pfam" id="PF24377">
    <property type="entry name" value="DUF7533"/>
    <property type="match status" value="1"/>
</dbReference>
<accession>D2RZT7</accession>
<organism evidence="3 4">
    <name type="scientific">Haloterrigena turkmenica (strain ATCC 51198 / DSM 5511 / JCM 9101 / NCIMB 13204 / VKM B-1734 / 4k)</name>
    <name type="common">Halococcus turkmenicus</name>
    <dbReference type="NCBI Taxonomy" id="543526"/>
    <lineage>
        <taxon>Archaea</taxon>
        <taxon>Methanobacteriati</taxon>
        <taxon>Methanobacteriota</taxon>
        <taxon>Stenosarchaea group</taxon>
        <taxon>Halobacteria</taxon>
        <taxon>Halobacteriales</taxon>
        <taxon>Natrialbaceae</taxon>
        <taxon>Haloterrigena</taxon>
    </lineage>
</organism>
<keyword evidence="2" id="KW-0812">Transmembrane</keyword>
<evidence type="ECO:0000313" key="4">
    <source>
        <dbReference type="Proteomes" id="UP000001903"/>
    </source>
</evidence>
<dbReference type="EMBL" id="CP001860">
    <property type="protein sequence ID" value="ADB62126.1"/>
    <property type="molecule type" value="Genomic_DNA"/>
</dbReference>
<protein>
    <submittedName>
        <fullName evidence="3">Uncharacterized protein</fullName>
    </submittedName>
</protein>
<dbReference type="Proteomes" id="UP000001903">
    <property type="component" value="Chromosome"/>
</dbReference>